<dbReference type="Gene3D" id="1.10.260.40">
    <property type="entry name" value="lambda repressor-like DNA-binding domains"/>
    <property type="match status" value="1"/>
</dbReference>
<dbReference type="Gene3D" id="2.60.120.10">
    <property type="entry name" value="Jelly Rolls"/>
    <property type="match status" value="1"/>
</dbReference>
<gene>
    <name evidence="3" type="ORF">DFR42_11849</name>
</gene>
<dbReference type="InterPro" id="IPR011051">
    <property type="entry name" value="RmlC_Cupin_sf"/>
</dbReference>
<dbReference type="Proteomes" id="UP000247792">
    <property type="component" value="Unassembled WGS sequence"/>
</dbReference>
<keyword evidence="1" id="KW-0238">DNA-binding</keyword>
<sequence>MTEKIKILRQQMSMSLQDLADDSGLTKSYLSKVERGVCMPSIAAAIKIATALKVDVGQLFSPVSSSDMLSVVRHDERLRITRPTSEGSSLEALAAEISSKRMQPFVVYPPSVLSDGPHAAGHAGEEFLYVLTGSLEIQFPEHSEQLKKGDAIYFNAMLPHRLRSVGKVQASALVVISYEPG</sequence>
<feature type="domain" description="HTH cro/C1-type" evidence="2">
    <location>
        <begin position="5"/>
        <end position="59"/>
    </location>
</feature>
<dbReference type="EMBL" id="QJKB01000018">
    <property type="protein sequence ID" value="PXX37228.1"/>
    <property type="molecule type" value="Genomic_DNA"/>
</dbReference>
<name>A0A318IZX7_9BURK</name>
<evidence type="ECO:0000313" key="3">
    <source>
        <dbReference type="EMBL" id="PXX37228.1"/>
    </source>
</evidence>
<dbReference type="GO" id="GO:0005829">
    <property type="term" value="C:cytosol"/>
    <property type="evidence" value="ECO:0007669"/>
    <property type="project" value="TreeGrafter"/>
</dbReference>
<dbReference type="GO" id="GO:0003700">
    <property type="term" value="F:DNA-binding transcription factor activity"/>
    <property type="evidence" value="ECO:0007669"/>
    <property type="project" value="TreeGrafter"/>
</dbReference>
<dbReference type="InterPro" id="IPR013096">
    <property type="entry name" value="Cupin_2"/>
</dbReference>
<dbReference type="CDD" id="cd00093">
    <property type="entry name" value="HTH_XRE"/>
    <property type="match status" value="1"/>
</dbReference>
<evidence type="ECO:0000256" key="1">
    <source>
        <dbReference type="ARBA" id="ARBA00023125"/>
    </source>
</evidence>
<dbReference type="SUPFAM" id="SSF47413">
    <property type="entry name" value="lambda repressor-like DNA-binding domains"/>
    <property type="match status" value="1"/>
</dbReference>
<dbReference type="CDD" id="cd02209">
    <property type="entry name" value="cupin_XRE_C"/>
    <property type="match status" value="1"/>
</dbReference>
<organism evidence="3 4">
    <name type="scientific">Undibacterium pigrum</name>
    <dbReference type="NCBI Taxonomy" id="401470"/>
    <lineage>
        <taxon>Bacteria</taxon>
        <taxon>Pseudomonadati</taxon>
        <taxon>Pseudomonadota</taxon>
        <taxon>Betaproteobacteria</taxon>
        <taxon>Burkholderiales</taxon>
        <taxon>Oxalobacteraceae</taxon>
        <taxon>Undibacterium</taxon>
    </lineage>
</organism>
<reference evidence="3 4" key="1">
    <citation type="submission" date="2018-05" db="EMBL/GenBank/DDBJ databases">
        <title>Genomic Encyclopedia of Type Strains, Phase IV (KMG-IV): sequencing the most valuable type-strain genomes for metagenomic binning, comparative biology and taxonomic classification.</title>
        <authorList>
            <person name="Goeker M."/>
        </authorList>
    </citation>
    <scope>NUCLEOTIDE SEQUENCE [LARGE SCALE GENOMIC DNA]</scope>
    <source>
        <strain evidence="3 4">DSM 19792</strain>
    </source>
</reference>
<dbReference type="SUPFAM" id="SSF51182">
    <property type="entry name" value="RmlC-like cupins"/>
    <property type="match status" value="1"/>
</dbReference>
<dbReference type="InterPro" id="IPR001387">
    <property type="entry name" value="Cro/C1-type_HTH"/>
</dbReference>
<dbReference type="GO" id="GO:0003677">
    <property type="term" value="F:DNA binding"/>
    <property type="evidence" value="ECO:0007669"/>
    <property type="project" value="UniProtKB-KW"/>
</dbReference>
<dbReference type="PANTHER" id="PTHR46797">
    <property type="entry name" value="HTH-TYPE TRANSCRIPTIONAL REGULATOR"/>
    <property type="match status" value="1"/>
</dbReference>
<accession>A0A318IZX7</accession>
<dbReference type="PANTHER" id="PTHR46797:SF1">
    <property type="entry name" value="METHYLPHOSPHONATE SYNTHASE"/>
    <property type="match status" value="1"/>
</dbReference>
<dbReference type="OrthoDB" id="9805356at2"/>
<protein>
    <submittedName>
        <fullName evidence="3">XRE family transcriptional regulator</fullName>
    </submittedName>
</protein>
<dbReference type="InterPro" id="IPR010982">
    <property type="entry name" value="Lambda_DNA-bd_dom_sf"/>
</dbReference>
<dbReference type="RefSeq" id="WP_110258129.1">
    <property type="nucleotide sequence ID" value="NZ_QJKB01000018.1"/>
</dbReference>
<keyword evidence="4" id="KW-1185">Reference proteome</keyword>
<dbReference type="InterPro" id="IPR050807">
    <property type="entry name" value="TransReg_Diox_bact_type"/>
</dbReference>
<dbReference type="Pfam" id="PF01381">
    <property type="entry name" value="HTH_3"/>
    <property type="match status" value="1"/>
</dbReference>
<evidence type="ECO:0000313" key="4">
    <source>
        <dbReference type="Proteomes" id="UP000247792"/>
    </source>
</evidence>
<dbReference type="InterPro" id="IPR014710">
    <property type="entry name" value="RmlC-like_jellyroll"/>
</dbReference>
<dbReference type="AlphaFoldDB" id="A0A318IZX7"/>
<dbReference type="PROSITE" id="PS50943">
    <property type="entry name" value="HTH_CROC1"/>
    <property type="match status" value="1"/>
</dbReference>
<proteinExistence type="predicted"/>
<evidence type="ECO:0000259" key="2">
    <source>
        <dbReference type="PROSITE" id="PS50943"/>
    </source>
</evidence>
<dbReference type="SMART" id="SM00530">
    <property type="entry name" value="HTH_XRE"/>
    <property type="match status" value="1"/>
</dbReference>
<dbReference type="Pfam" id="PF07883">
    <property type="entry name" value="Cupin_2"/>
    <property type="match status" value="1"/>
</dbReference>
<comment type="caution">
    <text evidence="3">The sequence shown here is derived from an EMBL/GenBank/DDBJ whole genome shotgun (WGS) entry which is preliminary data.</text>
</comment>